<proteinExistence type="predicted"/>
<dbReference type="AlphaFoldDB" id="A0A084VUR3"/>
<dbReference type="EMBL" id="ATLV01016990">
    <property type="status" value="NOT_ANNOTATED_CDS"/>
    <property type="molecule type" value="Genomic_DNA"/>
</dbReference>
<name>A0A084VUR3_ANOSI</name>
<dbReference type="PANTHER" id="PTHR12106">
    <property type="entry name" value="SORTILIN RELATED"/>
    <property type="match status" value="1"/>
</dbReference>
<dbReference type="EMBL" id="KE525139">
    <property type="protein sequence ID" value="KFB41707.1"/>
    <property type="molecule type" value="Genomic_DNA"/>
</dbReference>
<dbReference type="Gene3D" id="2.130.10.10">
    <property type="entry name" value="YVTN repeat-like/Quinoprotein amine dehydrogenase"/>
    <property type="match status" value="1"/>
</dbReference>
<evidence type="ECO:0000256" key="2">
    <source>
        <dbReference type="ARBA" id="ARBA00022737"/>
    </source>
</evidence>
<dbReference type="Proteomes" id="UP000030765">
    <property type="component" value="Unassembled WGS sequence"/>
</dbReference>
<dbReference type="VEuPathDB" id="VectorBase:ASIC009339"/>
<dbReference type="OrthoDB" id="443634at2759"/>
<keyword evidence="4" id="KW-0325">Glycoprotein</keyword>
<evidence type="ECO:0000256" key="4">
    <source>
        <dbReference type="ARBA" id="ARBA00023180"/>
    </source>
</evidence>
<dbReference type="InterPro" id="IPR031778">
    <property type="entry name" value="Sortilin_N"/>
</dbReference>
<gene>
    <name evidence="6" type="ORF">ZHAS_00009339</name>
</gene>
<evidence type="ECO:0000313" key="7">
    <source>
        <dbReference type="EnsemblMetazoa" id="ASIC009339-PA"/>
    </source>
</evidence>
<sequence>MNFNTRVTTQLNDSHGQLIVHWLGEGTDIMICLAREPPDTDMKSPPPPPSRIFMSNDYGDTFEDKTKQFMLKINGTMVNSTVEQFFTHHKFNTIVFIDPRNQAIFTSEDYGKTITVRMLDFTPSDVTFYDTDSRTFLVLDKRDPQRKLYYTTDFGASFTLLQSYVKSFLWSSGEGVPIHLYVERKEPTNTSSVIFFNAADLYSGNRQFNVLIEKVEDFHIKKDFMFASQRLPNSTQLLISYKRGKFVKADFQTELDIRGYHVADVEGRRIMISVVHTERISHLYVSESNDDMTDIKFVPSLENVFSYIPDLNWRSSWLVKSSDTAFTDVYRVEGLRGIYIASKMNRVPVAETITPDYLVSVITFDHGNTWRPIKAPDADDEGQPLTCKDCSLHLSQKFCSLYPVTR</sequence>
<dbReference type="STRING" id="74873.A0A084VUR3"/>
<dbReference type="PANTHER" id="PTHR12106:SF27">
    <property type="entry name" value="SORTILIN-RELATED RECEPTOR"/>
    <property type="match status" value="1"/>
</dbReference>
<dbReference type="InterPro" id="IPR006581">
    <property type="entry name" value="VPS10"/>
</dbReference>
<evidence type="ECO:0000259" key="5">
    <source>
        <dbReference type="SMART" id="SM00602"/>
    </source>
</evidence>
<keyword evidence="3" id="KW-0472">Membrane</keyword>
<accession>A0A084VUR3</accession>
<dbReference type="SUPFAM" id="SSF110296">
    <property type="entry name" value="Oligoxyloglucan reducing end-specific cellobiohydrolase"/>
    <property type="match status" value="1"/>
</dbReference>
<dbReference type="OMA" id="HETYIAT"/>
<dbReference type="Pfam" id="PF15902">
    <property type="entry name" value="Sortilin-Vps10"/>
    <property type="match status" value="1"/>
</dbReference>
<dbReference type="InterPro" id="IPR015943">
    <property type="entry name" value="WD40/YVTN_repeat-like_dom_sf"/>
</dbReference>
<evidence type="ECO:0000256" key="1">
    <source>
        <dbReference type="ARBA" id="ARBA00004370"/>
    </source>
</evidence>
<dbReference type="GO" id="GO:0006892">
    <property type="term" value="P:post-Golgi vesicle-mediated transport"/>
    <property type="evidence" value="ECO:0007669"/>
    <property type="project" value="TreeGrafter"/>
</dbReference>
<protein>
    <submittedName>
        <fullName evidence="7">Sortilin</fullName>
    </submittedName>
</protein>
<comment type="subcellular location">
    <subcellularLocation>
        <location evidence="1">Membrane</location>
    </subcellularLocation>
</comment>
<evidence type="ECO:0000313" key="6">
    <source>
        <dbReference type="EMBL" id="KFB41707.1"/>
    </source>
</evidence>
<reference evidence="6 8" key="1">
    <citation type="journal article" date="2014" name="BMC Genomics">
        <title>Genome sequence of Anopheles sinensis provides insight into genetics basis of mosquito competence for malaria parasites.</title>
        <authorList>
            <person name="Zhou D."/>
            <person name="Zhang D."/>
            <person name="Ding G."/>
            <person name="Shi L."/>
            <person name="Hou Q."/>
            <person name="Ye Y."/>
            <person name="Xu Y."/>
            <person name="Zhou H."/>
            <person name="Xiong C."/>
            <person name="Li S."/>
            <person name="Yu J."/>
            <person name="Hong S."/>
            <person name="Yu X."/>
            <person name="Zou P."/>
            <person name="Chen C."/>
            <person name="Chang X."/>
            <person name="Wang W."/>
            <person name="Lv Y."/>
            <person name="Sun Y."/>
            <person name="Ma L."/>
            <person name="Shen B."/>
            <person name="Zhu C."/>
        </authorList>
    </citation>
    <scope>NUCLEOTIDE SEQUENCE [LARGE SCALE GENOMIC DNA]</scope>
</reference>
<dbReference type="GO" id="GO:0005794">
    <property type="term" value="C:Golgi apparatus"/>
    <property type="evidence" value="ECO:0007669"/>
    <property type="project" value="TreeGrafter"/>
</dbReference>
<dbReference type="InterPro" id="IPR050310">
    <property type="entry name" value="VPS10-sortilin"/>
</dbReference>
<keyword evidence="2" id="KW-0677">Repeat</keyword>
<keyword evidence="8" id="KW-1185">Reference proteome</keyword>
<dbReference type="SMART" id="SM00602">
    <property type="entry name" value="VPS10"/>
    <property type="match status" value="1"/>
</dbReference>
<evidence type="ECO:0000313" key="8">
    <source>
        <dbReference type="Proteomes" id="UP000030765"/>
    </source>
</evidence>
<dbReference type="EnsemblMetazoa" id="ASIC009339-RA">
    <property type="protein sequence ID" value="ASIC009339-PA"/>
    <property type="gene ID" value="ASIC009339"/>
</dbReference>
<organism evidence="6">
    <name type="scientific">Anopheles sinensis</name>
    <name type="common">Mosquito</name>
    <dbReference type="NCBI Taxonomy" id="74873"/>
    <lineage>
        <taxon>Eukaryota</taxon>
        <taxon>Metazoa</taxon>
        <taxon>Ecdysozoa</taxon>
        <taxon>Arthropoda</taxon>
        <taxon>Hexapoda</taxon>
        <taxon>Insecta</taxon>
        <taxon>Pterygota</taxon>
        <taxon>Neoptera</taxon>
        <taxon>Endopterygota</taxon>
        <taxon>Diptera</taxon>
        <taxon>Nematocera</taxon>
        <taxon>Culicoidea</taxon>
        <taxon>Culicidae</taxon>
        <taxon>Anophelinae</taxon>
        <taxon>Anopheles</taxon>
    </lineage>
</organism>
<feature type="domain" description="VPS10" evidence="5">
    <location>
        <begin position="39"/>
        <end position="406"/>
    </location>
</feature>
<evidence type="ECO:0000256" key="3">
    <source>
        <dbReference type="ARBA" id="ARBA00023136"/>
    </source>
</evidence>
<dbReference type="VEuPathDB" id="VectorBase:ASIS018014"/>
<reference evidence="7" key="2">
    <citation type="submission" date="2020-05" db="UniProtKB">
        <authorList>
            <consortium name="EnsemblMetazoa"/>
        </authorList>
    </citation>
    <scope>IDENTIFICATION</scope>
</reference>
<dbReference type="GO" id="GO:0016020">
    <property type="term" value="C:membrane"/>
    <property type="evidence" value="ECO:0007669"/>
    <property type="project" value="UniProtKB-SubCell"/>
</dbReference>